<dbReference type="Pfam" id="PF12879">
    <property type="entry name" value="SICA_C"/>
    <property type="match status" value="1"/>
</dbReference>
<protein>
    <submittedName>
        <fullName evidence="6">SICA antigen</fullName>
    </submittedName>
</protein>
<keyword evidence="2" id="KW-1133">Transmembrane helix</keyword>
<feature type="domain" description="Schizont-infected cell agglutination extracellular alpha" evidence="5">
    <location>
        <begin position="15"/>
        <end position="145"/>
    </location>
</feature>
<dbReference type="Pfam" id="PF12878">
    <property type="entry name" value="SICA_beta"/>
    <property type="match status" value="4"/>
</dbReference>
<keyword evidence="2" id="KW-0812">Transmembrane</keyword>
<dbReference type="GeneID" id="30910210"/>
<feature type="compositionally biased region" description="Basic residues" evidence="1">
    <location>
        <begin position="1464"/>
        <end position="1474"/>
    </location>
</feature>
<feature type="domain" description="Schizont-infected cell agglutination extracellular beta" evidence="3">
    <location>
        <begin position="523"/>
        <end position="686"/>
    </location>
</feature>
<evidence type="ECO:0000259" key="3">
    <source>
        <dbReference type="Pfam" id="PF12878"/>
    </source>
</evidence>
<feature type="compositionally biased region" description="Basic and acidic residues" evidence="1">
    <location>
        <begin position="1237"/>
        <end position="1247"/>
    </location>
</feature>
<feature type="compositionally biased region" description="Polar residues" evidence="1">
    <location>
        <begin position="1347"/>
        <end position="1359"/>
    </location>
</feature>
<dbReference type="InterPro" id="IPR024285">
    <property type="entry name" value="SICA_extracell_b"/>
</dbReference>
<dbReference type="KEGG" id="pcot:PCOAH_00034790"/>
<keyword evidence="2" id="KW-0472">Membrane</keyword>
<sequence>MYKIEEDGKEDKIMCESVSGENEKELCKILARIFLWMDGLKQEWDGNNTGQGYFYWKKRDDNEITLHEKELNSYLRCLIGKVTILKMLGKHCKLREVAQTLAGSRETMRITMVIEDGKGNQLCKDVDFGSLKLGNRLMWDRIEKWLDAFTITDSNNVGLSKVQPGNSKLHKIRDKGQKKEICPNEGELDETTLQNLEIKVINDSKNLSLEDKDTATLGMEDLRNVLVKVKEAAGGAEKEGETRMLEEIRKKLDVLLEESRKRAQLAEEAKTKEQQKESTQRLLLPEAAQPPTPKQKDENCKDKGDLCEKAKCVVQKWKTNTPGKNGDELWDDITHSATNMFDKISQDSSKPIPDYCIDKDPTSRIVTDPERRACQYITSGLQYIYNIGIDKKDIEGNKKDGEAEKQRKASDNRDFKQTMMCLLLNAYADKLKEKVTSPCTVGEETINQAFKIGNGQFINLCKGKDKSGTGDCVQCTRYENYGRCKIDHDKNKEEIGQKLDDLLEKNKSKKEKLDQGISSINDLCSRAQCALTQRTRDKREAQGEAKGKTIWEGEAWADAKGDVLKDLSKAMTNGDGKDEEECKSIEEKDATTNGPNKRACNYIVKGLRYIYSLQEDSTINNPDHKKNYRIFKQTMACLILNEYGKLLKEKSCIDEKTIEQAFSAARSFHGTECNGGGSCQKCEWDECSNFIIGQKDTKREDIKKELEKNEQIQQTFTTIHNASSLCERVKCVTTNWFKDRKSSETSKQNWCTFWNTDVKGKLIGLSGEIAKDDAEVAALCEKFDQKSTTLSATQKAACNYIVKGLKKIYGVKSGGTSTMKRNNRIFDQTMYCLFLNAYANLLIEKTKGQICPITEEEIKEMFNKGNNKKDAWCEEKNNGNGGDCVECKRDKTYESCMLNVDGDLWNGGSGCQDNKDDVKKKVEELLDPTKNNDKDVKEAVNAINTINNNISLCARANCVTTNWFKDRDGGGGKQTWCTYWDTDFKNRLKELSGAMTTNNKSMDSLCNGINGGSTTNPQAVEKACKYITAGLQHIYQIQKKVETVTEEDQVKKEKAEEKAVHNVQFEQVMKCILLNTYANKIKDKCSDVKEEKISEMFEKGNEKKSEWCKEKGPNGTGDCIKCEREEKYEDCKLSVEDNLFDKKETGNCEIGKDSNGTQIGTKVEKVFDKGKVDIKERPEIKRAMDAINDICTTAKPDQSLSPEHNDAKPTSTEPTPAKPNLPVLPASNSISTSSRGRSADPVDDDKGGSGSVIIHISTQAQPEPEPITVPSAVPPTQNRGTGGGGPGSTGTWNPGSSGSGSTGTWNPGSSGTGSTGTWNPGSSGSGSTGTWNPGSSGTGSTGAWNPRASSAPTTSQASYSPGLGKGRIGGGGLAGGKGASFNISPSDFTPYLPLAPVFIGTSVMSYLLWKYFGLRKKRKRHRRAHQVSGRPSLQEQLFDHVDDEADGPHEYTLVKEPKQPKSVPARKGRPKRHTDRPVVRRTIIDIHLEVLDECQKGHLHSTKEDFLKIIVEEFMGSEFIKKDFVPKESVPSSGLRVCEREENIVDKEFYLDHLLQNV</sequence>
<dbReference type="InterPro" id="IPR024288">
    <property type="entry name" value="SICA_C"/>
</dbReference>
<feature type="region of interest" description="Disordered" evidence="1">
    <location>
        <begin position="265"/>
        <end position="301"/>
    </location>
</feature>
<feature type="region of interest" description="Disordered" evidence="1">
    <location>
        <begin position="1193"/>
        <end position="1363"/>
    </location>
</feature>
<dbReference type="RefSeq" id="XP_019915770.1">
    <property type="nucleotide sequence ID" value="XM_020060270.1"/>
</dbReference>
<evidence type="ECO:0000256" key="2">
    <source>
        <dbReference type="SAM" id="Phobius"/>
    </source>
</evidence>
<dbReference type="EMBL" id="CP016249">
    <property type="protein sequence ID" value="ANQ09075.1"/>
    <property type="molecule type" value="Genomic_DNA"/>
</dbReference>
<dbReference type="Proteomes" id="UP000092716">
    <property type="component" value="Chromosome 11"/>
</dbReference>
<organism evidence="6 7">
    <name type="scientific">Plasmodium coatneyi</name>
    <dbReference type="NCBI Taxonomy" id="208452"/>
    <lineage>
        <taxon>Eukaryota</taxon>
        <taxon>Sar</taxon>
        <taxon>Alveolata</taxon>
        <taxon>Apicomplexa</taxon>
        <taxon>Aconoidasida</taxon>
        <taxon>Haemosporida</taxon>
        <taxon>Plasmodiidae</taxon>
        <taxon>Plasmodium</taxon>
    </lineage>
</organism>
<feature type="domain" description="Schizont-infected cell agglutination extracellular beta" evidence="3">
    <location>
        <begin position="306"/>
        <end position="486"/>
    </location>
</feature>
<feature type="domain" description="Schizont-infected cell agglutination C-terminal" evidence="4">
    <location>
        <begin position="1410"/>
        <end position="1531"/>
    </location>
</feature>
<feature type="compositionally biased region" description="Basic and acidic residues" evidence="1">
    <location>
        <begin position="1448"/>
        <end position="1459"/>
    </location>
</feature>
<feature type="compositionally biased region" description="Low complexity" evidence="1">
    <location>
        <begin position="1227"/>
        <end position="1236"/>
    </location>
</feature>
<proteinExistence type="predicted"/>
<feature type="domain" description="Schizont-infected cell agglutination extracellular beta" evidence="3">
    <location>
        <begin position="951"/>
        <end position="1132"/>
    </location>
</feature>
<feature type="domain" description="Schizont-infected cell agglutination extracellular beta" evidence="3">
    <location>
        <begin position="724"/>
        <end position="897"/>
    </location>
</feature>
<evidence type="ECO:0000259" key="4">
    <source>
        <dbReference type="Pfam" id="PF12879"/>
    </source>
</evidence>
<keyword evidence="7" id="KW-1185">Reference proteome</keyword>
<reference evidence="7" key="1">
    <citation type="submission" date="2016-06" db="EMBL/GenBank/DDBJ databases">
        <title>First high quality genome sequence of Plasmodium coatneyi using continuous long reads from single molecule, real-time sequencing.</title>
        <authorList>
            <person name="Chien J.-T."/>
            <person name="Pakala S.B."/>
            <person name="Geraldo J.A."/>
            <person name="Lapp S.A."/>
            <person name="Barnwell J.W."/>
            <person name="Kissinger J.C."/>
            <person name="Galinski M.R."/>
            <person name="Humphrey J.C."/>
        </authorList>
    </citation>
    <scope>NUCLEOTIDE SEQUENCE [LARGE SCALE GENOMIC DNA]</scope>
    <source>
        <strain evidence="7">Hackeri</strain>
    </source>
</reference>
<name>A0A1B1E288_9APIC</name>
<evidence type="ECO:0000256" key="1">
    <source>
        <dbReference type="SAM" id="MobiDB-lite"/>
    </source>
</evidence>
<feature type="region of interest" description="Disordered" evidence="1">
    <location>
        <begin position="1448"/>
        <end position="1476"/>
    </location>
</feature>
<dbReference type="OrthoDB" id="9945370at2759"/>
<dbReference type="InterPro" id="IPR024290">
    <property type="entry name" value="SICA_extracell_a"/>
</dbReference>
<feature type="compositionally biased region" description="Basic and acidic residues" evidence="1">
    <location>
        <begin position="265"/>
        <end position="279"/>
    </location>
</feature>
<dbReference type="VEuPathDB" id="PlasmoDB:PCOAH_00034790"/>
<gene>
    <name evidence="6" type="ORF">PCOAH_00034790</name>
</gene>
<accession>A0A1B1E288</accession>
<evidence type="ECO:0000313" key="6">
    <source>
        <dbReference type="EMBL" id="ANQ09075.1"/>
    </source>
</evidence>
<dbReference type="Pfam" id="PF12887">
    <property type="entry name" value="SICA_alpha"/>
    <property type="match status" value="1"/>
</dbReference>
<feature type="compositionally biased region" description="Polar residues" evidence="1">
    <location>
        <begin position="1195"/>
        <end position="1214"/>
    </location>
</feature>
<feature type="transmembrane region" description="Helical" evidence="2">
    <location>
        <begin position="1391"/>
        <end position="1412"/>
    </location>
</feature>
<evidence type="ECO:0000259" key="5">
    <source>
        <dbReference type="Pfam" id="PF12887"/>
    </source>
</evidence>
<evidence type="ECO:0000313" key="7">
    <source>
        <dbReference type="Proteomes" id="UP000092716"/>
    </source>
</evidence>